<organism evidence="13 14">
    <name type="scientific">Microvirga puerhi</name>
    <dbReference type="NCBI Taxonomy" id="2876078"/>
    <lineage>
        <taxon>Bacteria</taxon>
        <taxon>Pseudomonadati</taxon>
        <taxon>Pseudomonadota</taxon>
        <taxon>Alphaproteobacteria</taxon>
        <taxon>Hyphomicrobiales</taxon>
        <taxon>Methylobacteriaceae</taxon>
        <taxon>Microvirga</taxon>
    </lineage>
</organism>
<evidence type="ECO:0000256" key="8">
    <source>
        <dbReference type="ARBA" id="ARBA00023004"/>
    </source>
</evidence>
<proteinExistence type="inferred from homology"/>
<name>A0ABS7VRL2_9HYPH</name>
<dbReference type="InterPro" id="IPR023753">
    <property type="entry name" value="FAD/NAD-binding_dom"/>
</dbReference>
<dbReference type="InterPro" id="IPR036188">
    <property type="entry name" value="FAD/NAD-bd_sf"/>
</dbReference>
<keyword evidence="6" id="KW-0479">Metal-binding</keyword>
<dbReference type="Gene3D" id="3.50.50.60">
    <property type="entry name" value="FAD/NAD(P)-binding domain"/>
    <property type="match status" value="1"/>
</dbReference>
<evidence type="ECO:0000259" key="12">
    <source>
        <dbReference type="Pfam" id="PF22620"/>
    </source>
</evidence>
<dbReference type="PANTHER" id="PTHR42917:SF2">
    <property type="entry name" value="2,4-DIENOYL-COA REDUCTASE [(2E)-ENOYL-COA-PRODUCING]"/>
    <property type="match status" value="1"/>
</dbReference>
<dbReference type="InterPro" id="IPR013785">
    <property type="entry name" value="Aldolase_TIM"/>
</dbReference>
<dbReference type="PANTHER" id="PTHR42917">
    <property type="entry name" value="2,4-DIENOYL-COA REDUCTASE"/>
    <property type="match status" value="1"/>
</dbReference>
<protein>
    <submittedName>
        <fullName evidence="13">FAD-dependent oxidoreductase</fullName>
    </submittedName>
</protein>
<feature type="domain" description="TMADH/DMDH/HD second alpha/beta" evidence="12">
    <location>
        <begin position="524"/>
        <end position="614"/>
    </location>
</feature>
<dbReference type="Pfam" id="PF22620">
    <property type="entry name" value="OYE-like_second_a-b"/>
    <property type="match status" value="1"/>
</dbReference>
<comment type="similarity">
    <text evidence="3">In the N-terminal section; belongs to the NADH:flavin oxidoreductase/NADH oxidase family.</text>
</comment>
<evidence type="ECO:0000313" key="13">
    <source>
        <dbReference type="EMBL" id="MBZ6078198.1"/>
    </source>
</evidence>
<evidence type="ECO:0000256" key="7">
    <source>
        <dbReference type="ARBA" id="ARBA00023002"/>
    </source>
</evidence>
<dbReference type="CDD" id="cd02803">
    <property type="entry name" value="OYE_like_FMN_family"/>
    <property type="match status" value="1"/>
</dbReference>
<gene>
    <name evidence="13" type="ORF">K9B37_18190</name>
</gene>
<reference evidence="13 14" key="1">
    <citation type="submission" date="2021-09" db="EMBL/GenBank/DDBJ databases">
        <title>The complete genome sequence of a new microorganism.</title>
        <authorList>
            <person name="Zi Z."/>
        </authorList>
    </citation>
    <scope>NUCLEOTIDE SEQUENCE [LARGE SCALE GENOMIC DNA]</scope>
    <source>
        <strain evidence="13 14">WGZ8</strain>
    </source>
</reference>
<dbReference type="SUPFAM" id="SSF51395">
    <property type="entry name" value="FMN-linked oxidoreductases"/>
    <property type="match status" value="1"/>
</dbReference>
<sequence>MNSQSYPLLFSPLTLGSRTLRNRIVMAPHGVSFLGGYGNAIDRVIDYHVERARGGAAMIVMSNFVMPRSWKELGNWGGNLSTTSFGTLDMADDASLLSAYSRLAKAIQDEGALFVSQLNATGRQYYSTGMTNFGIPLLAPSSLPCPRTRQIPREMTKFDIAELLDAFGDAASNLQKAGADGVELLAAQGYLLSEFLSPHTNRRTDEYGGNAENRMRIVVEAIEAIRSRVGSSFIVGIRMNGQDYAPGGLTVSETSEIARRLTAKGHVDYLHVSGMTYLQYPAWIADFNAAEALFSEAAGEIRKSASPVPVCVTSRIGSPAVAEEVLTTGRADLIGMARALIADPELPSKALRGQSEDIRVCTYSNQSCSMGQSLGRGVACMQNVAVGKEAQLGIGKMRRANRAKKVLVVGGGPAGLAAARVAAERGHDVALYEKGAALGGQNRMTARIPGRRGFAEVTRWQESQLRKSRIKIVLDSNIGAEFVRNENPDAVIIATGSRPIRSGYSSFRPDVAFLPGSDQDNVLTVFDVFSTPERIGKRVLLLDDDPHFSGVYTAEFLATVGHEVQIITPQLYAGRELHINFIPNLYHRLAELRITVAPGRLATSIEGDRMVSIDRFTGQSHSSEAFDTFVLSTGNEVVNTLYQELLGQVSELYRIGDCVAPRKIDDAILDGERAAWML</sequence>
<dbReference type="InterPro" id="IPR054428">
    <property type="entry name" value="TMADH/DMDH/HD_second_a-b"/>
</dbReference>
<evidence type="ECO:0000256" key="1">
    <source>
        <dbReference type="ARBA" id="ARBA00001917"/>
    </source>
</evidence>
<keyword evidence="5" id="KW-0288">FMN</keyword>
<feature type="domain" description="FAD/NAD(P)-binding" evidence="11">
    <location>
        <begin position="404"/>
        <end position="507"/>
    </location>
</feature>
<comment type="cofactor">
    <cofactor evidence="2">
        <name>[4Fe-4S] cluster</name>
        <dbReference type="ChEBI" id="CHEBI:49883"/>
    </cofactor>
</comment>
<evidence type="ECO:0000256" key="2">
    <source>
        <dbReference type="ARBA" id="ARBA00001966"/>
    </source>
</evidence>
<evidence type="ECO:0000259" key="11">
    <source>
        <dbReference type="Pfam" id="PF07992"/>
    </source>
</evidence>
<dbReference type="Proteomes" id="UP000704176">
    <property type="component" value="Unassembled WGS sequence"/>
</dbReference>
<evidence type="ECO:0000256" key="6">
    <source>
        <dbReference type="ARBA" id="ARBA00022723"/>
    </source>
</evidence>
<dbReference type="Pfam" id="PF00724">
    <property type="entry name" value="Oxidored_FMN"/>
    <property type="match status" value="1"/>
</dbReference>
<evidence type="ECO:0000256" key="5">
    <source>
        <dbReference type="ARBA" id="ARBA00022643"/>
    </source>
</evidence>
<keyword evidence="4" id="KW-0285">Flavoprotein</keyword>
<dbReference type="RefSeq" id="WP_224314953.1">
    <property type="nucleotide sequence ID" value="NZ_JAIRBM010000016.1"/>
</dbReference>
<comment type="cofactor">
    <cofactor evidence="1">
        <name>FMN</name>
        <dbReference type="ChEBI" id="CHEBI:58210"/>
    </cofactor>
</comment>
<comment type="caution">
    <text evidence="13">The sequence shown here is derived from an EMBL/GenBank/DDBJ whole genome shotgun (WGS) entry which is preliminary data.</text>
</comment>
<keyword evidence="14" id="KW-1185">Reference proteome</keyword>
<dbReference type="InterPro" id="IPR051793">
    <property type="entry name" value="NADH:flavin_oxidoreductase"/>
</dbReference>
<evidence type="ECO:0000256" key="9">
    <source>
        <dbReference type="ARBA" id="ARBA00023014"/>
    </source>
</evidence>
<evidence type="ECO:0000313" key="14">
    <source>
        <dbReference type="Proteomes" id="UP000704176"/>
    </source>
</evidence>
<accession>A0ABS7VRL2</accession>
<evidence type="ECO:0000256" key="3">
    <source>
        <dbReference type="ARBA" id="ARBA00011048"/>
    </source>
</evidence>
<dbReference type="PRINTS" id="PR00368">
    <property type="entry name" value="FADPNR"/>
</dbReference>
<dbReference type="InterPro" id="IPR001155">
    <property type="entry name" value="OxRdtase_FMN_N"/>
</dbReference>
<dbReference type="Gene3D" id="3.40.50.720">
    <property type="entry name" value="NAD(P)-binding Rossmann-like Domain"/>
    <property type="match status" value="1"/>
</dbReference>
<evidence type="ECO:0000256" key="4">
    <source>
        <dbReference type="ARBA" id="ARBA00022630"/>
    </source>
</evidence>
<evidence type="ECO:0000259" key="10">
    <source>
        <dbReference type="Pfam" id="PF00724"/>
    </source>
</evidence>
<keyword evidence="7" id="KW-0560">Oxidoreductase</keyword>
<feature type="domain" description="NADH:flavin oxidoreductase/NADH oxidase N-terminal" evidence="10">
    <location>
        <begin position="9"/>
        <end position="353"/>
    </location>
</feature>
<dbReference type="Pfam" id="PF07992">
    <property type="entry name" value="Pyr_redox_2"/>
    <property type="match status" value="1"/>
</dbReference>
<dbReference type="PRINTS" id="PR00469">
    <property type="entry name" value="PNDRDTASEII"/>
</dbReference>
<dbReference type="Gene3D" id="3.20.20.70">
    <property type="entry name" value="Aldolase class I"/>
    <property type="match status" value="1"/>
</dbReference>
<keyword evidence="8" id="KW-0408">Iron</keyword>
<keyword evidence="9" id="KW-0411">Iron-sulfur</keyword>
<dbReference type="EMBL" id="JAIRBM010000016">
    <property type="protein sequence ID" value="MBZ6078198.1"/>
    <property type="molecule type" value="Genomic_DNA"/>
</dbReference>
<dbReference type="SUPFAM" id="SSF51905">
    <property type="entry name" value="FAD/NAD(P)-binding domain"/>
    <property type="match status" value="1"/>
</dbReference>